<evidence type="ECO:0000256" key="7">
    <source>
        <dbReference type="SAM" id="Coils"/>
    </source>
</evidence>
<proteinExistence type="inferred from homology"/>
<dbReference type="PANTHER" id="PTHR47992">
    <property type="entry name" value="PROTEIN PHOSPHATASE"/>
    <property type="match status" value="1"/>
</dbReference>
<dbReference type="SUPFAM" id="SSF81606">
    <property type="entry name" value="PP2C-like"/>
    <property type="match status" value="1"/>
</dbReference>
<accession>A0A078BCC8</accession>
<protein>
    <submittedName>
        <fullName evidence="9">Protein phosphatase</fullName>
    </submittedName>
</protein>
<evidence type="ECO:0000256" key="6">
    <source>
        <dbReference type="RuleBase" id="RU003465"/>
    </source>
</evidence>
<comment type="similarity">
    <text evidence="6">Belongs to the PP2C family.</text>
</comment>
<dbReference type="EMBL" id="CCKQ01018869">
    <property type="protein sequence ID" value="CDW90872.1"/>
    <property type="molecule type" value="Genomic_DNA"/>
</dbReference>
<dbReference type="GO" id="GO:0046872">
    <property type="term" value="F:metal ion binding"/>
    <property type="evidence" value="ECO:0007669"/>
    <property type="project" value="UniProtKB-KW"/>
</dbReference>
<reference evidence="9 10" key="1">
    <citation type="submission" date="2014-06" db="EMBL/GenBank/DDBJ databases">
        <authorList>
            <person name="Swart Estienne"/>
        </authorList>
    </citation>
    <scope>NUCLEOTIDE SEQUENCE [LARGE SCALE GENOMIC DNA]</scope>
    <source>
        <strain evidence="9 10">130c</strain>
    </source>
</reference>
<keyword evidence="3 6" id="KW-0378">Hydrolase</keyword>
<evidence type="ECO:0000256" key="1">
    <source>
        <dbReference type="ARBA" id="ARBA00004170"/>
    </source>
</evidence>
<evidence type="ECO:0000313" key="10">
    <source>
        <dbReference type="Proteomes" id="UP000039865"/>
    </source>
</evidence>
<dbReference type="InParanoid" id="A0A078BCC8"/>
<name>A0A078BCC8_STYLE</name>
<dbReference type="InterPro" id="IPR036457">
    <property type="entry name" value="PPM-type-like_dom_sf"/>
</dbReference>
<gene>
    <name evidence="9" type="primary">Contig16260.g17326</name>
    <name evidence="9" type="ORF">STYLEM_20019</name>
</gene>
<evidence type="ECO:0000259" key="8">
    <source>
        <dbReference type="PROSITE" id="PS51746"/>
    </source>
</evidence>
<dbReference type="OrthoDB" id="418442at2759"/>
<feature type="coiled-coil region" evidence="7">
    <location>
        <begin position="14"/>
        <end position="43"/>
    </location>
</feature>
<keyword evidence="5" id="KW-0472">Membrane</keyword>
<evidence type="ECO:0000256" key="4">
    <source>
        <dbReference type="ARBA" id="ARBA00022912"/>
    </source>
</evidence>
<evidence type="ECO:0000313" key="9">
    <source>
        <dbReference type="EMBL" id="CDW90872.1"/>
    </source>
</evidence>
<dbReference type="SMART" id="SM00332">
    <property type="entry name" value="PP2Cc"/>
    <property type="match status" value="1"/>
</dbReference>
<dbReference type="Pfam" id="PF00481">
    <property type="entry name" value="PP2C"/>
    <property type="match status" value="1"/>
</dbReference>
<dbReference type="InterPro" id="IPR000222">
    <property type="entry name" value="PP2C_BS"/>
</dbReference>
<evidence type="ECO:0000256" key="2">
    <source>
        <dbReference type="ARBA" id="ARBA00022723"/>
    </source>
</evidence>
<dbReference type="PROSITE" id="PS51746">
    <property type="entry name" value="PPM_2"/>
    <property type="match status" value="1"/>
</dbReference>
<evidence type="ECO:0000256" key="5">
    <source>
        <dbReference type="ARBA" id="ARBA00023136"/>
    </source>
</evidence>
<comment type="subcellular location">
    <subcellularLocation>
        <location evidence="1">Membrane</location>
        <topology evidence="1">Peripheral membrane protein</topology>
    </subcellularLocation>
</comment>
<keyword evidence="7" id="KW-0175">Coiled coil</keyword>
<feature type="domain" description="PPM-type phosphatase" evidence="8">
    <location>
        <begin position="44"/>
        <end position="351"/>
    </location>
</feature>
<keyword evidence="2" id="KW-0479">Metal-binding</keyword>
<dbReference type="GO" id="GO:0016020">
    <property type="term" value="C:membrane"/>
    <property type="evidence" value="ECO:0007669"/>
    <property type="project" value="UniProtKB-SubCell"/>
</dbReference>
<dbReference type="InterPro" id="IPR015655">
    <property type="entry name" value="PP2C"/>
</dbReference>
<dbReference type="OMA" id="NICYIAN"/>
<keyword evidence="10" id="KW-1185">Reference proteome</keyword>
<dbReference type="PROSITE" id="PS01032">
    <property type="entry name" value="PPM_1"/>
    <property type="match status" value="1"/>
</dbReference>
<organism evidence="9 10">
    <name type="scientific">Stylonychia lemnae</name>
    <name type="common">Ciliate</name>
    <dbReference type="NCBI Taxonomy" id="5949"/>
    <lineage>
        <taxon>Eukaryota</taxon>
        <taxon>Sar</taxon>
        <taxon>Alveolata</taxon>
        <taxon>Ciliophora</taxon>
        <taxon>Intramacronucleata</taxon>
        <taxon>Spirotrichea</taxon>
        <taxon>Stichotrichia</taxon>
        <taxon>Sporadotrichida</taxon>
        <taxon>Oxytrichidae</taxon>
        <taxon>Stylonychinae</taxon>
        <taxon>Stylonychia</taxon>
    </lineage>
</organism>
<dbReference type="Proteomes" id="UP000039865">
    <property type="component" value="Unassembled WGS sequence"/>
</dbReference>
<keyword evidence="4 6" id="KW-0904">Protein phosphatase</keyword>
<evidence type="ECO:0000256" key="3">
    <source>
        <dbReference type="ARBA" id="ARBA00022801"/>
    </source>
</evidence>
<dbReference type="InterPro" id="IPR001932">
    <property type="entry name" value="PPM-type_phosphatase-like_dom"/>
</dbReference>
<dbReference type="AlphaFoldDB" id="A0A078BCC8"/>
<dbReference type="GO" id="GO:0004722">
    <property type="term" value="F:protein serine/threonine phosphatase activity"/>
    <property type="evidence" value="ECO:0007669"/>
    <property type="project" value="InterPro"/>
</dbReference>
<dbReference type="Gene3D" id="3.60.40.10">
    <property type="entry name" value="PPM-type phosphatase domain"/>
    <property type="match status" value="1"/>
</dbReference>
<dbReference type="CDD" id="cd00143">
    <property type="entry name" value="PP2Cc"/>
    <property type="match status" value="1"/>
</dbReference>
<sequence>MLSRMCAPLLRMCKKQDKKKRRKQNKEKKEAEIEELKKNTSNTIFGYTEPGAGKKKFECQDTYSIIDLPEDHLKFYGVFDGHGNVGRQASLLARDFCDEQIRKNSKRLRKMKDKEHVKKFLSNMFNNCQKKYKKNQDYWQSGTCCIAVLQIDQRLYIANIGDSRAVLCTSRSLQHAKKAEICAFELSTDHKPNRQIEKERIIKQGGKIDRDEKSQGPYRIWADDEGPGLAVARTLGDLHGHKIGISNEPEIEVWDVDVNDVFVVIGSDGVWDVISSAEAVGFISKNPEDPSQMSRMLTNEARERWDLFNEINRTKKKLSLEGWDEVRKKASLQKFEDNIMRDDISVVVSYLQNIHQL</sequence>